<keyword evidence="3" id="KW-1185">Reference proteome</keyword>
<feature type="compositionally biased region" description="Basic residues" evidence="1">
    <location>
        <begin position="28"/>
        <end position="43"/>
    </location>
</feature>
<protein>
    <submittedName>
        <fullName evidence="2">Uncharacterized protein</fullName>
    </submittedName>
</protein>
<proteinExistence type="predicted"/>
<dbReference type="EMBL" id="JACGWO010000005">
    <property type="protein sequence ID" value="KAK4426008.1"/>
    <property type="molecule type" value="Genomic_DNA"/>
</dbReference>
<sequence>MNYDEIQAKSTPARRNYHCQFPNLCFARQRRRSSHTRRRKRRSEKQPQKLQASIPGAAPTRRQHVRDSGTEDVTAIPAVSRVIETAAGKVFRQPAGRGGGGRSRKIWERKFLEREKKLRI</sequence>
<evidence type="ECO:0000313" key="3">
    <source>
        <dbReference type="Proteomes" id="UP001293254"/>
    </source>
</evidence>
<gene>
    <name evidence="2" type="ORF">Salat_1369300</name>
</gene>
<evidence type="ECO:0000313" key="2">
    <source>
        <dbReference type="EMBL" id="KAK4426008.1"/>
    </source>
</evidence>
<evidence type="ECO:0000256" key="1">
    <source>
        <dbReference type="SAM" id="MobiDB-lite"/>
    </source>
</evidence>
<name>A0AAE1Y982_9LAMI</name>
<comment type="caution">
    <text evidence="2">The sequence shown here is derived from an EMBL/GenBank/DDBJ whole genome shotgun (WGS) entry which is preliminary data.</text>
</comment>
<feature type="region of interest" description="Disordered" evidence="1">
    <location>
        <begin position="28"/>
        <end position="73"/>
    </location>
</feature>
<dbReference type="AlphaFoldDB" id="A0AAE1Y982"/>
<dbReference type="Proteomes" id="UP001293254">
    <property type="component" value="Unassembled WGS sequence"/>
</dbReference>
<accession>A0AAE1Y982</accession>
<reference evidence="2" key="1">
    <citation type="submission" date="2020-06" db="EMBL/GenBank/DDBJ databases">
        <authorList>
            <person name="Li T."/>
            <person name="Hu X."/>
            <person name="Zhang T."/>
            <person name="Song X."/>
            <person name="Zhang H."/>
            <person name="Dai N."/>
            <person name="Sheng W."/>
            <person name="Hou X."/>
            <person name="Wei L."/>
        </authorList>
    </citation>
    <scope>NUCLEOTIDE SEQUENCE</scope>
    <source>
        <strain evidence="2">3651</strain>
        <tissue evidence="2">Leaf</tissue>
    </source>
</reference>
<reference evidence="2" key="2">
    <citation type="journal article" date="2024" name="Plant">
        <title>Genomic evolution and insights into agronomic trait innovations of Sesamum species.</title>
        <authorList>
            <person name="Miao H."/>
            <person name="Wang L."/>
            <person name="Qu L."/>
            <person name="Liu H."/>
            <person name="Sun Y."/>
            <person name="Le M."/>
            <person name="Wang Q."/>
            <person name="Wei S."/>
            <person name="Zheng Y."/>
            <person name="Lin W."/>
            <person name="Duan Y."/>
            <person name="Cao H."/>
            <person name="Xiong S."/>
            <person name="Wang X."/>
            <person name="Wei L."/>
            <person name="Li C."/>
            <person name="Ma Q."/>
            <person name="Ju M."/>
            <person name="Zhao R."/>
            <person name="Li G."/>
            <person name="Mu C."/>
            <person name="Tian Q."/>
            <person name="Mei H."/>
            <person name="Zhang T."/>
            <person name="Gao T."/>
            <person name="Zhang H."/>
        </authorList>
    </citation>
    <scope>NUCLEOTIDE SEQUENCE</scope>
    <source>
        <strain evidence="2">3651</strain>
    </source>
</reference>
<organism evidence="2 3">
    <name type="scientific">Sesamum alatum</name>
    <dbReference type="NCBI Taxonomy" id="300844"/>
    <lineage>
        <taxon>Eukaryota</taxon>
        <taxon>Viridiplantae</taxon>
        <taxon>Streptophyta</taxon>
        <taxon>Embryophyta</taxon>
        <taxon>Tracheophyta</taxon>
        <taxon>Spermatophyta</taxon>
        <taxon>Magnoliopsida</taxon>
        <taxon>eudicotyledons</taxon>
        <taxon>Gunneridae</taxon>
        <taxon>Pentapetalae</taxon>
        <taxon>asterids</taxon>
        <taxon>lamiids</taxon>
        <taxon>Lamiales</taxon>
        <taxon>Pedaliaceae</taxon>
        <taxon>Sesamum</taxon>
    </lineage>
</organism>